<evidence type="ECO:0000256" key="1">
    <source>
        <dbReference type="ARBA" id="ARBA00004651"/>
    </source>
</evidence>
<dbReference type="AlphaFoldDB" id="A0A1G6E107"/>
<gene>
    <name evidence="8" type="ORF">SAMN02927930_02002</name>
</gene>
<dbReference type="InterPro" id="IPR018076">
    <property type="entry name" value="T2SS_GspF_dom"/>
</dbReference>
<feature type="transmembrane region" description="Helical" evidence="6">
    <location>
        <begin position="227"/>
        <end position="245"/>
    </location>
</feature>
<evidence type="ECO:0000256" key="6">
    <source>
        <dbReference type="SAM" id="Phobius"/>
    </source>
</evidence>
<dbReference type="GO" id="GO:0005886">
    <property type="term" value="C:plasma membrane"/>
    <property type="evidence" value="ECO:0007669"/>
    <property type="project" value="UniProtKB-SubCell"/>
</dbReference>
<keyword evidence="3 6" id="KW-0812">Transmembrane</keyword>
<dbReference type="RefSeq" id="WP_092593910.1">
    <property type="nucleotide sequence ID" value="NZ_FMXN01000015.1"/>
</dbReference>
<protein>
    <submittedName>
        <fullName evidence="8">Tight adherence protein B</fullName>
    </submittedName>
</protein>
<feature type="transmembrane region" description="Helical" evidence="6">
    <location>
        <begin position="70"/>
        <end position="97"/>
    </location>
</feature>
<evidence type="ECO:0000313" key="9">
    <source>
        <dbReference type="Proteomes" id="UP000199626"/>
    </source>
</evidence>
<feature type="transmembrane region" description="Helical" evidence="6">
    <location>
        <begin position="7"/>
        <end position="28"/>
    </location>
</feature>
<keyword evidence="2" id="KW-1003">Cell membrane</keyword>
<feature type="transmembrane region" description="Helical" evidence="6">
    <location>
        <begin position="257"/>
        <end position="276"/>
    </location>
</feature>
<evidence type="ECO:0000313" key="8">
    <source>
        <dbReference type="EMBL" id="SDB51052.1"/>
    </source>
</evidence>
<comment type="subcellular location">
    <subcellularLocation>
        <location evidence="1">Cell membrane</location>
        <topology evidence="1">Multi-pass membrane protein</topology>
    </subcellularLocation>
</comment>
<reference evidence="9" key="1">
    <citation type="submission" date="2016-10" db="EMBL/GenBank/DDBJ databases">
        <authorList>
            <person name="Varghese N."/>
            <person name="Submissions S."/>
        </authorList>
    </citation>
    <scope>NUCLEOTIDE SEQUENCE [LARGE SCALE GENOMIC DNA]</scope>
    <source>
        <strain evidence="9">CGMCC 1.10824</strain>
    </source>
</reference>
<sequence>MDIMTRFFIVLTGTTVIFSGLYAFSLGIRRWRKPAQYWLTESTESSLDAFLIYVPAEVFWQRLLGLLLPILFLLTFLFSLWTSVGAALVVGVSIFLLKRSLLLRRYRLITNQLPDAIDLLVTAMQAGLSFSAALERSTPQLPAPLRHEWALMIRQLRIGESMHAVLQQFYQRIQTEAVLQLLLTIQLGLQHGAQQVEVLQRLALNLRQQHYAVERVKSLSAQARMQGKVMVLLPLGLFFSLHFIHPENTEILLHTTPGNYLIGLCFVLIGIGQLLVRQILGRAYAR</sequence>
<evidence type="ECO:0000259" key="7">
    <source>
        <dbReference type="Pfam" id="PF00482"/>
    </source>
</evidence>
<proteinExistence type="predicted"/>
<keyword evidence="4 6" id="KW-1133">Transmembrane helix</keyword>
<dbReference type="PANTHER" id="PTHR35007">
    <property type="entry name" value="INTEGRAL MEMBRANE PROTEIN-RELATED"/>
    <property type="match status" value="1"/>
</dbReference>
<dbReference type="Pfam" id="PF00482">
    <property type="entry name" value="T2SSF"/>
    <property type="match status" value="1"/>
</dbReference>
<keyword evidence="5 6" id="KW-0472">Membrane</keyword>
<evidence type="ECO:0000256" key="4">
    <source>
        <dbReference type="ARBA" id="ARBA00022989"/>
    </source>
</evidence>
<dbReference type="PANTHER" id="PTHR35007:SF2">
    <property type="entry name" value="PILUS ASSEMBLE PROTEIN"/>
    <property type="match status" value="1"/>
</dbReference>
<accession>A0A1G6E107</accession>
<evidence type="ECO:0000256" key="3">
    <source>
        <dbReference type="ARBA" id="ARBA00022692"/>
    </source>
</evidence>
<organism evidence="8 9">
    <name type="scientific">Pseudidiomarina indica</name>
    <dbReference type="NCBI Taxonomy" id="1159017"/>
    <lineage>
        <taxon>Bacteria</taxon>
        <taxon>Pseudomonadati</taxon>
        <taxon>Pseudomonadota</taxon>
        <taxon>Gammaproteobacteria</taxon>
        <taxon>Alteromonadales</taxon>
        <taxon>Idiomarinaceae</taxon>
        <taxon>Pseudidiomarina</taxon>
    </lineage>
</organism>
<dbReference type="STRING" id="1159017.SAMN02927930_02002"/>
<dbReference type="OrthoDB" id="5611741at2"/>
<name>A0A1G6E107_9GAMM</name>
<keyword evidence="9" id="KW-1185">Reference proteome</keyword>
<evidence type="ECO:0000256" key="5">
    <source>
        <dbReference type="ARBA" id="ARBA00023136"/>
    </source>
</evidence>
<evidence type="ECO:0000256" key="2">
    <source>
        <dbReference type="ARBA" id="ARBA00022475"/>
    </source>
</evidence>
<dbReference type="Proteomes" id="UP000199626">
    <property type="component" value="Unassembled WGS sequence"/>
</dbReference>
<feature type="domain" description="Type II secretion system protein GspF" evidence="7">
    <location>
        <begin position="117"/>
        <end position="239"/>
    </location>
</feature>
<dbReference type="EMBL" id="FMXN01000015">
    <property type="protein sequence ID" value="SDB51052.1"/>
    <property type="molecule type" value="Genomic_DNA"/>
</dbReference>